<dbReference type="InterPro" id="IPR052380">
    <property type="entry name" value="Viral_DNA_packaging_terminase"/>
</dbReference>
<reference evidence="3" key="1">
    <citation type="submission" date="2020-03" db="EMBL/GenBank/DDBJ databases">
        <title>The deep terrestrial virosphere.</title>
        <authorList>
            <person name="Holmfeldt K."/>
            <person name="Nilsson E."/>
            <person name="Simone D."/>
            <person name="Lopez-Fernandez M."/>
            <person name="Wu X."/>
            <person name="de Brujin I."/>
            <person name="Lundin D."/>
            <person name="Andersson A."/>
            <person name="Bertilsson S."/>
            <person name="Dopson M."/>
        </authorList>
    </citation>
    <scope>NUCLEOTIDE SEQUENCE</scope>
    <source>
        <strain evidence="3">TM448A01407</strain>
        <strain evidence="4">TM448B01816</strain>
    </source>
</reference>
<dbReference type="Gene3D" id="3.40.50.300">
    <property type="entry name" value="P-loop containing nucleotide triphosphate hydrolases"/>
    <property type="match status" value="1"/>
</dbReference>
<gene>
    <name evidence="3" type="ORF">TM448A01407_0010</name>
    <name evidence="4" type="ORF">TM448B01816_0016</name>
</gene>
<evidence type="ECO:0000313" key="3">
    <source>
        <dbReference type="EMBL" id="QJA49591.1"/>
    </source>
</evidence>
<evidence type="ECO:0000313" key="4">
    <source>
        <dbReference type="EMBL" id="QJI00093.1"/>
    </source>
</evidence>
<dbReference type="EMBL" id="MT144144">
    <property type="protein sequence ID" value="QJA49591.1"/>
    <property type="molecule type" value="Genomic_DNA"/>
</dbReference>
<proteinExistence type="predicted"/>
<dbReference type="InterPro" id="IPR027417">
    <property type="entry name" value="P-loop_NTPase"/>
</dbReference>
<dbReference type="Gene3D" id="3.30.420.280">
    <property type="match status" value="1"/>
</dbReference>
<feature type="domain" description="Phage terminase large subunit C-terminal" evidence="2">
    <location>
        <begin position="290"/>
        <end position="406"/>
    </location>
</feature>
<dbReference type="AlphaFoldDB" id="A0A6H1ZQ93"/>
<name>A0A6H1ZQ93_9ZZZZ</name>
<organism evidence="3">
    <name type="scientific">viral metagenome</name>
    <dbReference type="NCBI Taxonomy" id="1070528"/>
    <lineage>
        <taxon>unclassified sequences</taxon>
        <taxon>metagenomes</taxon>
        <taxon>organismal metagenomes</taxon>
    </lineage>
</organism>
<evidence type="ECO:0000259" key="2">
    <source>
        <dbReference type="Pfam" id="PF17288"/>
    </source>
</evidence>
<accession>A0A6H1ZQ93</accession>
<dbReference type="Pfam" id="PF17288">
    <property type="entry name" value="Terminase_3C"/>
    <property type="match status" value="1"/>
</dbReference>
<sequence>MEVNFSVPGKNRGDKNHLRLWENKEWRYALLMGGRGNGRSGTASRYAVSQLISKEYTRGAMMRATREDIRASCFGDMIDRLKEQNIINAFRITENDMFVERGQNSLRAHGFRASSGSLTARLKSLAGYNFIWIEEAEEIGEEEFRKLDDTLRTTKGRIRIVLTLNTPAKSHWIIRKWFDLIPHEEAKGFYIPKTKEAKDTLFIGGNWKENEPNLEKHTIERYQNYKNYNPNYYWQVIEGLSPDEVRGKIYTGWQLIDNVPQEARLEKFGLDFGWFPDPACAVAIYYWNGSYIIDELAYGNYLTNEFLAGKIKEAGRATTIADSAEPKSIAEMNKYGISVIGAEKGKDSVSFRIKATSQKKIYVTRRSKNVWESYENYAWAEDKDGNPQNEPDHTWSHCMDSVSYPIASMHNKRSDIILPKQPRQRVNIAI</sequence>
<dbReference type="InterPro" id="IPR035413">
    <property type="entry name" value="Terminase_L_C"/>
</dbReference>
<dbReference type="PANTHER" id="PTHR39184:SF1">
    <property type="entry name" value="PBSX PHAGE TERMINASE LARGE SUBUNIT"/>
    <property type="match status" value="1"/>
</dbReference>
<protein>
    <submittedName>
        <fullName evidence="3">Putative terminase</fullName>
    </submittedName>
</protein>
<dbReference type="Pfam" id="PF04466">
    <property type="entry name" value="Terminase_3"/>
    <property type="match status" value="1"/>
</dbReference>
<dbReference type="EMBL" id="MT144827">
    <property type="protein sequence ID" value="QJI00093.1"/>
    <property type="molecule type" value="Genomic_DNA"/>
</dbReference>
<dbReference type="PANTHER" id="PTHR39184">
    <property type="match status" value="1"/>
</dbReference>
<feature type="domain" description="Phage terminase large subunit N-terminal" evidence="1">
    <location>
        <begin position="27"/>
        <end position="239"/>
    </location>
</feature>
<evidence type="ECO:0000259" key="1">
    <source>
        <dbReference type="Pfam" id="PF04466"/>
    </source>
</evidence>
<dbReference type="InterPro" id="IPR035412">
    <property type="entry name" value="Terminase_L_N"/>
</dbReference>